<evidence type="ECO:0000313" key="2">
    <source>
        <dbReference type="EMBL" id="VAW89409.1"/>
    </source>
</evidence>
<dbReference type="NCBIfam" id="NF003707">
    <property type="entry name" value="PRK05325.1-2"/>
    <property type="match status" value="1"/>
</dbReference>
<sequence>MTQVIDRRVNGKNKSAVNRQKFIRRYKKHLKGAVEEAVSKRSITDMEHGEKINIPAKDIAEPTFGTGSGGRQEQVFPGNEEFVSGDQIPRPQDGAGSGGTKASNSGEGEDDFSFSLSRDEFMDLFFEDLELPRMIKTQLTREIQFKKVRAGYTSHGNPSNISVIRSMKGALARRIALTASPARRLNEAEETLAELLQKVADDDPAVVSLREEIKELKRRIRCVPFIDTFDLRYNNRIDEPVPTSQAVMFCLMDVSGSMGQFEKEIAKRFFTLLYLFLGRAYERIEVVFIRHHTIAKEVDEEEFFYSRETGGTVVSSALKMMRDIINDRYPSSDWNIYAAQASDGDNWSDDSNVCHDLLLKSIMPYLQYYAYVEVTPDGSTGDLWDQYQKVTEHYENFVTQTIGDNSDIYPVFRKLFEKQWA</sequence>
<protein>
    <submittedName>
        <fullName evidence="2">UPF0229 protein YeaH</fullName>
    </submittedName>
</protein>
<organism evidence="2">
    <name type="scientific">hydrothermal vent metagenome</name>
    <dbReference type="NCBI Taxonomy" id="652676"/>
    <lineage>
        <taxon>unclassified sequences</taxon>
        <taxon>metagenomes</taxon>
        <taxon>ecological metagenomes</taxon>
    </lineage>
</organism>
<dbReference type="EMBL" id="UOFQ01000132">
    <property type="protein sequence ID" value="VAW89409.1"/>
    <property type="molecule type" value="Genomic_DNA"/>
</dbReference>
<name>A0A3B0ZTP5_9ZZZZ</name>
<dbReference type="Pfam" id="PF04285">
    <property type="entry name" value="DUF444"/>
    <property type="match status" value="1"/>
</dbReference>
<feature type="region of interest" description="Disordered" evidence="1">
    <location>
        <begin position="55"/>
        <end position="112"/>
    </location>
</feature>
<dbReference type="HAMAP" id="MF_01232">
    <property type="entry name" value="UPF0229"/>
    <property type="match status" value="1"/>
</dbReference>
<evidence type="ECO:0000256" key="1">
    <source>
        <dbReference type="SAM" id="MobiDB-lite"/>
    </source>
</evidence>
<dbReference type="NCBIfam" id="NF003708">
    <property type="entry name" value="PRK05325.1-3"/>
    <property type="match status" value="1"/>
</dbReference>
<gene>
    <name evidence="2" type="ORF">MNBD_GAMMA17-1203</name>
</gene>
<dbReference type="PANTHER" id="PTHR30510">
    <property type="entry name" value="UPF0229 PROTEIN YEAH"/>
    <property type="match status" value="1"/>
</dbReference>
<reference evidence="2" key="1">
    <citation type="submission" date="2018-06" db="EMBL/GenBank/DDBJ databases">
        <authorList>
            <person name="Zhirakovskaya E."/>
        </authorList>
    </citation>
    <scope>NUCLEOTIDE SEQUENCE</scope>
</reference>
<dbReference type="InterPro" id="IPR006698">
    <property type="entry name" value="UPF0229"/>
</dbReference>
<proteinExistence type="inferred from homology"/>
<accession>A0A3B0ZTP5</accession>
<dbReference type="PANTHER" id="PTHR30510:SF2">
    <property type="entry name" value="UPF0229 PROTEIN YEAH"/>
    <property type="match status" value="1"/>
</dbReference>
<dbReference type="AlphaFoldDB" id="A0A3B0ZTP5"/>